<dbReference type="Proteomes" id="UP000320591">
    <property type="component" value="Chromosome"/>
</dbReference>
<dbReference type="InterPro" id="IPR038713">
    <property type="entry name" value="Terminase_Gp1_N_sf"/>
</dbReference>
<protein>
    <submittedName>
        <fullName evidence="1">Terminase small subunit</fullName>
    </submittedName>
</protein>
<organism evidence="1 2">
    <name type="scientific">Dickeya poaceiphila</name>
    <dbReference type="NCBI Taxonomy" id="568768"/>
    <lineage>
        <taxon>Bacteria</taxon>
        <taxon>Pseudomonadati</taxon>
        <taxon>Pseudomonadota</taxon>
        <taxon>Gammaproteobacteria</taxon>
        <taxon>Enterobacterales</taxon>
        <taxon>Pectobacteriaceae</taxon>
        <taxon>Dickeya</taxon>
    </lineage>
</organism>
<dbReference type="KEGG" id="dic:Dpoa569_0001322"/>
<dbReference type="STRING" id="568768.GCA_000406125_02536"/>
<evidence type="ECO:0000313" key="1">
    <source>
        <dbReference type="EMBL" id="QDX29545.1"/>
    </source>
</evidence>
<name>A0A5B8HI05_9GAMM</name>
<proteinExistence type="predicted"/>
<dbReference type="OrthoDB" id="8227562at2"/>
<keyword evidence="2" id="KW-1185">Reference proteome</keyword>
<evidence type="ECO:0000313" key="2">
    <source>
        <dbReference type="Proteomes" id="UP000320591"/>
    </source>
</evidence>
<accession>A0A5B8HI05</accession>
<dbReference type="AlphaFoldDB" id="A0A5B8HI05"/>
<dbReference type="Pfam" id="PF03592">
    <property type="entry name" value="Terminase_2"/>
    <property type="match status" value="1"/>
</dbReference>
<dbReference type="RefSeq" id="WP_042871494.1">
    <property type="nucleotide sequence ID" value="NZ_CM001975.1"/>
</dbReference>
<sequence length="141" mass="14938">MTGLTIKQETFCQAYIETGNASEAYRTAYAADKMKPEAIHVNASKLLDNAKVALRVSELQGEIKQRHNVTVDSLLAELEEARQAALGAETPQSSAAVAATLGKAKLTGLDKQIVDHISSDGSMSPKPSVIKLVAPDVSSTD</sequence>
<dbReference type="GO" id="GO:0051276">
    <property type="term" value="P:chromosome organization"/>
    <property type="evidence" value="ECO:0007669"/>
    <property type="project" value="InterPro"/>
</dbReference>
<dbReference type="InterPro" id="IPR005335">
    <property type="entry name" value="Terminase_ssu"/>
</dbReference>
<dbReference type="Gene3D" id="1.10.10.1400">
    <property type="entry name" value="Terminase, small subunit, N-terminal DNA-binding domain, HTH motif"/>
    <property type="match status" value="1"/>
</dbReference>
<reference evidence="1 2" key="1">
    <citation type="journal article" date="2019" name="Environ. Microbiol.">
        <title>The phytopathogenic nature of Dickeya aquatica 174/2 and the dynamic early evolution of Dickeya pathogenicity.</title>
        <authorList>
            <person name="Duprey A."/>
            <person name="Taib N."/>
            <person name="Leonard S."/>
            <person name="Garin T."/>
            <person name="Flandrois J.P."/>
            <person name="Nasser W."/>
            <person name="Brochier-Armanet C."/>
            <person name="Reverchon S."/>
        </authorList>
    </citation>
    <scope>NUCLEOTIDE SEQUENCE [LARGE SCALE GENOMIC DNA]</scope>
    <source>
        <strain evidence="1 2">NCPPB 569</strain>
    </source>
</reference>
<gene>
    <name evidence="1" type="ORF">Dpoa569_0001322</name>
</gene>
<dbReference type="EMBL" id="CP042220">
    <property type="protein sequence ID" value="QDX29545.1"/>
    <property type="molecule type" value="Genomic_DNA"/>
</dbReference>